<evidence type="ECO:0000313" key="2">
    <source>
        <dbReference type="Proteomes" id="UP000266723"/>
    </source>
</evidence>
<reference evidence="1 2" key="1">
    <citation type="journal article" date="2020" name="BMC Genomics">
        <title>Intraspecific diversification of the crop wild relative Brassica cretica Lam. using demographic model selection.</title>
        <authorList>
            <person name="Kioukis A."/>
            <person name="Michalopoulou V.A."/>
            <person name="Briers L."/>
            <person name="Pirintsos S."/>
            <person name="Studholme D.J."/>
            <person name="Pavlidis P."/>
            <person name="Sarris P.F."/>
        </authorList>
    </citation>
    <scope>NUCLEOTIDE SEQUENCE [LARGE SCALE GENOMIC DNA]</scope>
    <source>
        <strain evidence="2">cv. PFS-1207/04</strain>
    </source>
</reference>
<accession>A0ABQ7BCU0</accession>
<sequence>MSTTEIYRLIQYDEKNQRIQHLPTRNQPDTRGTLISNFDSQTQVTMADSPLWTIDAEINVSRQALHRNSRPRQAPLLQYRFFSTEFASAVSQVRWEASTSCHILCLCCDLIPLSMTSGRR</sequence>
<keyword evidence="2" id="KW-1185">Reference proteome</keyword>
<dbReference type="Proteomes" id="UP000266723">
    <property type="component" value="Unassembled WGS sequence"/>
</dbReference>
<comment type="caution">
    <text evidence="1">The sequence shown here is derived from an EMBL/GenBank/DDBJ whole genome shotgun (WGS) entry which is preliminary data.</text>
</comment>
<gene>
    <name evidence="1" type="ORF">DY000_02042281</name>
</gene>
<protein>
    <submittedName>
        <fullName evidence="1">Uncharacterized protein</fullName>
    </submittedName>
</protein>
<organism evidence="1 2">
    <name type="scientific">Brassica cretica</name>
    <name type="common">Mustard</name>
    <dbReference type="NCBI Taxonomy" id="69181"/>
    <lineage>
        <taxon>Eukaryota</taxon>
        <taxon>Viridiplantae</taxon>
        <taxon>Streptophyta</taxon>
        <taxon>Embryophyta</taxon>
        <taxon>Tracheophyta</taxon>
        <taxon>Spermatophyta</taxon>
        <taxon>Magnoliopsida</taxon>
        <taxon>eudicotyledons</taxon>
        <taxon>Gunneridae</taxon>
        <taxon>Pentapetalae</taxon>
        <taxon>rosids</taxon>
        <taxon>malvids</taxon>
        <taxon>Brassicales</taxon>
        <taxon>Brassicaceae</taxon>
        <taxon>Brassiceae</taxon>
        <taxon>Brassica</taxon>
    </lineage>
</organism>
<proteinExistence type="predicted"/>
<name>A0ABQ7BCU0_BRACR</name>
<dbReference type="EMBL" id="QGKV02001507">
    <property type="protein sequence ID" value="KAF3529971.1"/>
    <property type="molecule type" value="Genomic_DNA"/>
</dbReference>
<evidence type="ECO:0000313" key="1">
    <source>
        <dbReference type="EMBL" id="KAF3529971.1"/>
    </source>
</evidence>